<keyword evidence="2" id="KW-1185">Reference proteome</keyword>
<sequence length="91" mass="10746">MDWKEQLLKKHNSFQEEQNNIENSVRDLISELKEEDILLTAIPSGDYWTFQIKHAKVSISIKEIREERKSNTSLKDVIGKMITEKIKFINL</sequence>
<protein>
    <submittedName>
        <fullName evidence="1">Uncharacterized protein</fullName>
    </submittedName>
</protein>
<accession>A0ABR7T390</accession>
<name>A0ABR7T390_HELCL</name>
<gene>
    <name evidence="1" type="ORF">H1S01_09855</name>
</gene>
<proteinExistence type="predicted"/>
<organism evidence="1 2">
    <name type="scientific">Heliobacterium chlorum</name>
    <dbReference type="NCBI Taxonomy" id="2698"/>
    <lineage>
        <taxon>Bacteria</taxon>
        <taxon>Bacillati</taxon>
        <taxon>Bacillota</taxon>
        <taxon>Clostridia</taxon>
        <taxon>Eubacteriales</taxon>
        <taxon>Heliobacteriaceae</taxon>
        <taxon>Heliobacterium</taxon>
    </lineage>
</organism>
<dbReference type="Proteomes" id="UP000617402">
    <property type="component" value="Unassembled WGS sequence"/>
</dbReference>
<reference evidence="1 2" key="1">
    <citation type="submission" date="2020-07" db="EMBL/GenBank/DDBJ databases">
        <title>Draft whole-genome sequence of Heliobacterium chlorum DSM 3682, type strain.</title>
        <authorList>
            <person name="Kyndt J.A."/>
            <person name="Meyer T.E."/>
            <person name="Imhoff J.F."/>
        </authorList>
    </citation>
    <scope>NUCLEOTIDE SEQUENCE [LARGE SCALE GENOMIC DNA]</scope>
    <source>
        <strain evidence="1 2">DSM 3682</strain>
    </source>
</reference>
<dbReference type="RefSeq" id="WP_188040111.1">
    <property type="nucleotide sequence ID" value="NZ_JACVHF010000008.1"/>
</dbReference>
<comment type="caution">
    <text evidence="1">The sequence shown here is derived from an EMBL/GenBank/DDBJ whole genome shotgun (WGS) entry which is preliminary data.</text>
</comment>
<evidence type="ECO:0000313" key="1">
    <source>
        <dbReference type="EMBL" id="MBC9784815.1"/>
    </source>
</evidence>
<dbReference type="EMBL" id="JACVHF010000008">
    <property type="protein sequence ID" value="MBC9784815.1"/>
    <property type="molecule type" value="Genomic_DNA"/>
</dbReference>
<evidence type="ECO:0000313" key="2">
    <source>
        <dbReference type="Proteomes" id="UP000617402"/>
    </source>
</evidence>